<evidence type="ECO:0000313" key="7">
    <source>
        <dbReference type="Proteomes" id="UP000001811"/>
    </source>
</evidence>
<dbReference type="PaxDb" id="9986-ENSOCUP00000018000"/>
<keyword evidence="7" id="KW-1185">Reference proteome</keyword>
<dbReference type="Gene3D" id="2.10.25.10">
    <property type="entry name" value="Laminin"/>
    <property type="match status" value="1"/>
</dbReference>
<feature type="domain" description="SEA" evidence="4">
    <location>
        <begin position="68"/>
        <end position="175"/>
    </location>
</feature>
<sequence>MTNGGSWNNGTCICTNGFEGDRCQFLVDEQLCYNGGFWDGIKCQCHLPFYGPRCQEVVDSLDLGEWMVSAVVELSVTVTSEEYSEQLQNQSSEEFKNFNETFTKQMALIYSEIPEYYGVNITRLSPGSVVVEHDVILRTTYTPQYQEVFGQATETVEEIIMNVTAKQISTNNSCPALLCFNTTATMVQNVTIDYDPEEECRQKAGPVYSPYFTVEYKDQTPYCVSPCMSDFNVSMNCNMGKCRLETTGPRCFCLITDTHWYSGETCQWATSKSLVYGLLGAAGGLLLIIIMALLVFSLRSRRKARRKQSIEPQLYQWHEEVGQEPGTFRNVTFDLHEGRKNYQNPGENGLSCQTRVHVRKAKADKTARKTDNPSDVGGASRITQ</sequence>
<dbReference type="InParanoid" id="G1TLZ5"/>
<dbReference type="Pfam" id="PF01390">
    <property type="entry name" value="SEA"/>
    <property type="match status" value="1"/>
</dbReference>
<dbReference type="AlphaFoldDB" id="G1TLZ5"/>
<feature type="compositionally biased region" description="Basic and acidic residues" evidence="2">
    <location>
        <begin position="361"/>
        <end position="372"/>
    </location>
</feature>
<keyword evidence="3" id="KW-0472">Membrane</keyword>
<dbReference type="InterPro" id="IPR036364">
    <property type="entry name" value="SEA_dom_sf"/>
</dbReference>
<evidence type="ECO:0000313" key="6">
    <source>
        <dbReference type="Ensembl" id="ENSOCUP00000018000.2"/>
    </source>
</evidence>
<reference evidence="6" key="2">
    <citation type="submission" date="2025-08" db="UniProtKB">
        <authorList>
            <consortium name="Ensembl"/>
        </authorList>
    </citation>
    <scope>IDENTIFICATION</scope>
    <source>
        <strain evidence="6">Thorbecke</strain>
    </source>
</reference>
<evidence type="ECO:0000256" key="2">
    <source>
        <dbReference type="SAM" id="MobiDB-lite"/>
    </source>
</evidence>
<feature type="transmembrane region" description="Helical" evidence="3">
    <location>
        <begin position="274"/>
        <end position="298"/>
    </location>
</feature>
<dbReference type="GeneTree" id="ENSGT00940000154419"/>
<evidence type="ECO:0000259" key="5">
    <source>
        <dbReference type="PROSITE" id="PS50026"/>
    </source>
</evidence>
<dbReference type="Ensembl" id="ENSOCUT00000028747.2">
    <property type="protein sequence ID" value="ENSOCUP00000018000.2"/>
    <property type="gene ID" value="ENSOCUG00000026907.2"/>
</dbReference>
<proteinExistence type="predicted"/>
<dbReference type="GO" id="GO:0071944">
    <property type="term" value="C:cell periphery"/>
    <property type="evidence" value="ECO:0007669"/>
    <property type="project" value="UniProtKB-ARBA"/>
</dbReference>
<keyword evidence="3" id="KW-1133">Transmembrane helix</keyword>
<reference evidence="6" key="3">
    <citation type="submission" date="2025-09" db="UniProtKB">
        <authorList>
            <consortium name="Ensembl"/>
        </authorList>
    </citation>
    <scope>IDENTIFICATION</scope>
    <source>
        <strain evidence="6">Thorbecke</strain>
    </source>
</reference>
<feature type="domain" description="EGF-like" evidence="5">
    <location>
        <begin position="1"/>
        <end position="24"/>
    </location>
</feature>
<dbReference type="Gene3D" id="3.30.70.960">
    <property type="entry name" value="SEA domain"/>
    <property type="match status" value="1"/>
</dbReference>
<dbReference type="HOGENOM" id="CLU_034264_1_0_1"/>
<dbReference type="eggNOG" id="ENOG502S1MW">
    <property type="taxonomic scope" value="Eukaryota"/>
</dbReference>
<dbReference type="InterPro" id="IPR000742">
    <property type="entry name" value="EGF"/>
</dbReference>
<keyword evidence="1" id="KW-1015">Disulfide bond</keyword>
<dbReference type="PANTHER" id="PTHR37999:SF2">
    <property type="entry name" value="MUCIN-17"/>
    <property type="match status" value="1"/>
</dbReference>
<dbReference type="PROSITE" id="PS50024">
    <property type="entry name" value="SEA"/>
    <property type="match status" value="1"/>
</dbReference>
<dbReference type="Proteomes" id="UP000001811">
    <property type="component" value="Unplaced"/>
</dbReference>
<name>G1TLZ5_RABIT</name>
<dbReference type="FunFam" id="3.30.70.960:FF:000013">
    <property type="entry name" value="Mucin glycoprotein MUC3"/>
    <property type="match status" value="1"/>
</dbReference>
<dbReference type="PROSITE" id="PS00022">
    <property type="entry name" value="EGF_1"/>
    <property type="match status" value="1"/>
</dbReference>
<feature type="disulfide bond" evidence="1">
    <location>
        <begin position="14"/>
        <end position="23"/>
    </location>
</feature>
<dbReference type="InterPro" id="IPR000082">
    <property type="entry name" value="SEA_dom"/>
</dbReference>
<comment type="caution">
    <text evidence="1">Lacks conserved residue(s) required for the propagation of feature annotation.</text>
</comment>
<dbReference type="SMART" id="SM00200">
    <property type="entry name" value="SEA"/>
    <property type="match status" value="1"/>
</dbReference>
<dbReference type="PROSITE" id="PS01186">
    <property type="entry name" value="EGF_2"/>
    <property type="match status" value="1"/>
</dbReference>
<dbReference type="PROSITE" id="PS50026">
    <property type="entry name" value="EGF_3"/>
    <property type="match status" value="1"/>
</dbReference>
<accession>G1TLZ5</accession>
<keyword evidence="1" id="KW-0245">EGF-like domain</keyword>
<reference evidence="6 7" key="1">
    <citation type="journal article" date="2011" name="Nature">
        <title>A high-resolution map of human evolutionary constraint using 29 mammals.</title>
        <authorList>
            <person name="Lindblad-Toh K."/>
            <person name="Garber M."/>
            <person name="Zuk O."/>
            <person name="Lin M.F."/>
            <person name="Parker B.J."/>
            <person name="Washietl S."/>
            <person name="Kheradpour P."/>
            <person name="Ernst J."/>
            <person name="Jordan G."/>
            <person name="Mauceli E."/>
            <person name="Ward L.D."/>
            <person name="Lowe C.B."/>
            <person name="Holloway A.K."/>
            <person name="Clamp M."/>
            <person name="Gnerre S."/>
            <person name="Alfoldi J."/>
            <person name="Beal K."/>
            <person name="Chang J."/>
            <person name="Clawson H."/>
            <person name="Cuff J."/>
            <person name="Di Palma F."/>
            <person name="Fitzgerald S."/>
            <person name="Flicek P."/>
            <person name="Guttman M."/>
            <person name="Hubisz M.J."/>
            <person name="Jaffe D.B."/>
            <person name="Jungreis I."/>
            <person name="Kent W.J."/>
            <person name="Kostka D."/>
            <person name="Lara M."/>
            <person name="Martins A.L."/>
            <person name="Massingham T."/>
            <person name="Moltke I."/>
            <person name="Raney B.J."/>
            <person name="Rasmussen M.D."/>
            <person name="Robinson J."/>
            <person name="Stark A."/>
            <person name="Vilella A.J."/>
            <person name="Wen J."/>
            <person name="Xie X."/>
            <person name="Zody M.C."/>
            <person name="Baldwin J."/>
            <person name="Bloom T."/>
            <person name="Chin C.W."/>
            <person name="Heiman D."/>
            <person name="Nicol R."/>
            <person name="Nusbaum C."/>
            <person name="Young S."/>
            <person name="Wilkinson J."/>
            <person name="Worley K.C."/>
            <person name="Kovar C.L."/>
            <person name="Muzny D.M."/>
            <person name="Gibbs R.A."/>
            <person name="Cree A."/>
            <person name="Dihn H.H."/>
            <person name="Fowler G."/>
            <person name="Jhangiani S."/>
            <person name="Joshi V."/>
            <person name="Lee S."/>
            <person name="Lewis L.R."/>
            <person name="Nazareth L.V."/>
            <person name="Okwuonu G."/>
            <person name="Santibanez J."/>
            <person name="Warren W.C."/>
            <person name="Mardis E.R."/>
            <person name="Weinstock G.M."/>
            <person name="Wilson R.K."/>
            <person name="Delehaunty K."/>
            <person name="Dooling D."/>
            <person name="Fronik C."/>
            <person name="Fulton L."/>
            <person name="Fulton B."/>
            <person name="Graves T."/>
            <person name="Minx P."/>
            <person name="Sodergren E."/>
            <person name="Birney E."/>
            <person name="Margulies E.H."/>
            <person name="Herrero J."/>
            <person name="Green E.D."/>
            <person name="Haussler D."/>
            <person name="Siepel A."/>
            <person name="Goldman N."/>
            <person name="Pollard K.S."/>
            <person name="Pedersen J.S."/>
            <person name="Lander E.S."/>
            <person name="Kellis M."/>
        </authorList>
    </citation>
    <scope>NUCLEOTIDE SEQUENCE [LARGE SCALE GENOMIC DNA]</scope>
    <source>
        <strain evidence="7">Thorbecke</strain>
    </source>
</reference>
<dbReference type="InterPro" id="IPR053311">
    <property type="entry name" value="Mucosal_Integrity_Assoc"/>
</dbReference>
<dbReference type="SUPFAM" id="SSF82671">
    <property type="entry name" value="SEA domain"/>
    <property type="match status" value="1"/>
</dbReference>
<keyword evidence="3" id="KW-0812">Transmembrane</keyword>
<feature type="region of interest" description="Disordered" evidence="2">
    <location>
        <begin position="360"/>
        <end position="384"/>
    </location>
</feature>
<dbReference type="STRING" id="9986.ENSOCUP00000018000"/>
<protein>
    <submittedName>
        <fullName evidence="6">Uncharacterized protein</fullName>
    </submittedName>
</protein>
<evidence type="ECO:0000256" key="1">
    <source>
        <dbReference type="PROSITE-ProRule" id="PRU00076"/>
    </source>
</evidence>
<evidence type="ECO:0000256" key="3">
    <source>
        <dbReference type="SAM" id="Phobius"/>
    </source>
</evidence>
<organism evidence="6 7">
    <name type="scientific">Oryctolagus cuniculus</name>
    <name type="common">Rabbit</name>
    <dbReference type="NCBI Taxonomy" id="9986"/>
    <lineage>
        <taxon>Eukaryota</taxon>
        <taxon>Metazoa</taxon>
        <taxon>Chordata</taxon>
        <taxon>Craniata</taxon>
        <taxon>Vertebrata</taxon>
        <taxon>Euteleostomi</taxon>
        <taxon>Mammalia</taxon>
        <taxon>Eutheria</taxon>
        <taxon>Euarchontoglires</taxon>
        <taxon>Glires</taxon>
        <taxon>Lagomorpha</taxon>
        <taxon>Leporidae</taxon>
        <taxon>Oryctolagus</taxon>
    </lineage>
</organism>
<evidence type="ECO:0000259" key="4">
    <source>
        <dbReference type="PROSITE" id="PS50024"/>
    </source>
</evidence>
<dbReference type="PANTHER" id="PTHR37999">
    <property type="entry name" value="MUCIN-17"/>
    <property type="match status" value="1"/>
</dbReference>